<dbReference type="STRING" id="29349.CLOTH_05050"/>
<dbReference type="RefSeq" id="WP_079410896.1">
    <property type="nucleotide sequence ID" value="NZ_MZGW01000001.1"/>
</dbReference>
<evidence type="ECO:0000256" key="1">
    <source>
        <dbReference type="SAM" id="Coils"/>
    </source>
</evidence>
<name>A0A1V4IB51_9FIRM</name>
<accession>A0A1V4IB51</accession>
<gene>
    <name evidence="3" type="ORF">CLOTH_05050</name>
</gene>
<keyword evidence="2" id="KW-0472">Membrane</keyword>
<dbReference type="AlphaFoldDB" id="A0A1V4IB51"/>
<feature type="coiled-coil region" evidence="1">
    <location>
        <begin position="151"/>
        <end position="178"/>
    </location>
</feature>
<evidence type="ECO:0000313" key="4">
    <source>
        <dbReference type="Proteomes" id="UP000190140"/>
    </source>
</evidence>
<keyword evidence="2" id="KW-1133">Transmembrane helix</keyword>
<proteinExistence type="predicted"/>
<keyword evidence="1" id="KW-0175">Coiled coil</keyword>
<feature type="transmembrane region" description="Helical" evidence="2">
    <location>
        <begin position="20"/>
        <end position="41"/>
    </location>
</feature>
<dbReference type="Proteomes" id="UP000190140">
    <property type="component" value="Unassembled WGS sequence"/>
</dbReference>
<protein>
    <submittedName>
        <fullName evidence="3">Uncharacterized protein</fullName>
    </submittedName>
</protein>
<organism evidence="3 4">
    <name type="scientific">Alkalithermobacter paradoxus</name>
    <dbReference type="NCBI Taxonomy" id="29349"/>
    <lineage>
        <taxon>Bacteria</taxon>
        <taxon>Bacillati</taxon>
        <taxon>Bacillota</taxon>
        <taxon>Clostridia</taxon>
        <taxon>Peptostreptococcales</taxon>
        <taxon>Tepidibacteraceae</taxon>
        <taxon>Alkalithermobacter</taxon>
    </lineage>
</organism>
<evidence type="ECO:0000256" key="2">
    <source>
        <dbReference type="SAM" id="Phobius"/>
    </source>
</evidence>
<evidence type="ECO:0000313" key="3">
    <source>
        <dbReference type="EMBL" id="OPJ57222.1"/>
    </source>
</evidence>
<comment type="caution">
    <text evidence="3">The sequence shown here is derived from an EMBL/GenBank/DDBJ whole genome shotgun (WGS) entry which is preliminary data.</text>
</comment>
<keyword evidence="2" id="KW-0812">Transmembrane</keyword>
<keyword evidence="4" id="KW-1185">Reference proteome</keyword>
<reference evidence="3 4" key="1">
    <citation type="submission" date="2017-03" db="EMBL/GenBank/DDBJ databases">
        <title>Genome sequence of Clostridium thermoalcaliphilum DSM 7309.</title>
        <authorList>
            <person name="Poehlein A."/>
            <person name="Daniel R."/>
        </authorList>
    </citation>
    <scope>NUCLEOTIDE SEQUENCE [LARGE SCALE GENOMIC DNA]</scope>
    <source>
        <strain evidence="3 4">DSM 7309</strain>
    </source>
</reference>
<sequence>MLTQVISLLSNIILTDNNRHSILIIIIGIIVICLKLLTKYIQKIKINKKSKELIKQNNKYINQMISEYIDEVKYIASRYEIDKNNILKYEYIKEEINKDYYANIEEFLRSNESIYKDKRDIEMKINKLMIYIQKYGNNIKAIKNISLDKILQKILDDYSEFFNKRQELENKIKIKNKRMEYENTLIEIVRQNSEQKNIKYMGDITINIDEKYLDLGYIILSNSKLYSIHIKYKQGIDDGETLMIDNYGHTTLEKIDGSKVHIDNPIHEVSYINKVKFNINKELHAKYGSKAPYIHIEPIIIFANNIKIHNKSKFCVLSVREIDNILRYINHGMKIQPHYYDDIERILRNISTQPRYEENCMVSMKENYEVLQCYRNFVYAIDAISENMIDFIKGTQYEKKSNIKYKL</sequence>
<dbReference type="EMBL" id="MZGW01000001">
    <property type="protein sequence ID" value="OPJ57222.1"/>
    <property type="molecule type" value="Genomic_DNA"/>
</dbReference>